<dbReference type="CDD" id="cd12156">
    <property type="entry name" value="HPPR"/>
    <property type="match status" value="1"/>
</dbReference>
<dbReference type="Pfam" id="PF00389">
    <property type="entry name" value="2-Hacid_dh"/>
    <property type="match status" value="1"/>
</dbReference>
<gene>
    <name evidence="8" type="ORF">BJ970_003925</name>
</gene>
<keyword evidence="4" id="KW-0520">NAD</keyword>
<evidence type="ECO:0000256" key="2">
    <source>
        <dbReference type="ARBA" id="ARBA00022857"/>
    </source>
</evidence>
<dbReference type="InterPro" id="IPR006139">
    <property type="entry name" value="D-isomer_2_OHA_DH_cat_dom"/>
</dbReference>
<evidence type="ECO:0000256" key="1">
    <source>
        <dbReference type="ARBA" id="ARBA00005854"/>
    </source>
</evidence>
<sequence>MMTVAPGSIIQIGPLKPSLTTTLQEDFGALVAPDGDDLLPYLAQHGKNIEIVMTSGRVGITSPMMEAMPKLRAIINHGVGYEKTDAVAAAERGIAIANTPDVLNDCVADTAVGALIDMMRGFSAADRFVRRGDWPVKGDFPLTRKVTGCHVGILGLGRIGRAIAKRLEGFDVTISYHNRRPRADVPYAYAGSVRELALRSDVLMIAASAGPAAAGLVDREVLTALGPHGFVVNIARGSIIDEPAMTELLASGGLAGAALDVFADEPNIPEDLLNMENVVLLPHLASGTIETREAMERLVLDNLRQFLTDGTLVTPTA</sequence>
<dbReference type="PROSITE" id="PS00065">
    <property type="entry name" value="D_2_HYDROXYACID_DH_1"/>
    <property type="match status" value="1"/>
</dbReference>
<evidence type="ECO:0008006" key="10">
    <source>
        <dbReference type="Google" id="ProtNLM"/>
    </source>
</evidence>
<dbReference type="GO" id="GO:0051287">
    <property type="term" value="F:NAD binding"/>
    <property type="evidence" value="ECO:0007669"/>
    <property type="project" value="InterPro"/>
</dbReference>
<organism evidence="8 9">
    <name type="scientific">Saccharopolyspora phatthalungensis</name>
    <dbReference type="NCBI Taxonomy" id="664693"/>
    <lineage>
        <taxon>Bacteria</taxon>
        <taxon>Bacillati</taxon>
        <taxon>Actinomycetota</taxon>
        <taxon>Actinomycetes</taxon>
        <taxon>Pseudonocardiales</taxon>
        <taxon>Pseudonocardiaceae</taxon>
        <taxon>Saccharopolyspora</taxon>
    </lineage>
</organism>
<protein>
    <recommendedName>
        <fullName evidence="10">Hydroxyacid dehydrogenase</fullName>
    </recommendedName>
</protein>
<name>A0A840Q9H7_9PSEU</name>
<evidence type="ECO:0000256" key="5">
    <source>
        <dbReference type="RuleBase" id="RU003719"/>
    </source>
</evidence>
<dbReference type="PANTHER" id="PTHR10996:SF178">
    <property type="entry name" value="2-HYDROXYACID DEHYDROGENASE YGL185C-RELATED"/>
    <property type="match status" value="1"/>
</dbReference>
<evidence type="ECO:0000256" key="3">
    <source>
        <dbReference type="ARBA" id="ARBA00023002"/>
    </source>
</evidence>
<dbReference type="PANTHER" id="PTHR10996">
    <property type="entry name" value="2-HYDROXYACID DEHYDROGENASE-RELATED"/>
    <property type="match status" value="1"/>
</dbReference>
<dbReference type="GO" id="GO:0016618">
    <property type="term" value="F:hydroxypyruvate reductase [NAD(P)H] activity"/>
    <property type="evidence" value="ECO:0007669"/>
    <property type="project" value="TreeGrafter"/>
</dbReference>
<keyword evidence="9" id="KW-1185">Reference proteome</keyword>
<comment type="similarity">
    <text evidence="1 5">Belongs to the D-isomer specific 2-hydroxyacid dehydrogenase family.</text>
</comment>
<dbReference type="Pfam" id="PF02826">
    <property type="entry name" value="2-Hacid_dh_C"/>
    <property type="match status" value="1"/>
</dbReference>
<dbReference type="Gene3D" id="3.40.50.720">
    <property type="entry name" value="NAD(P)-binding Rossmann-like Domain"/>
    <property type="match status" value="2"/>
</dbReference>
<evidence type="ECO:0000259" key="6">
    <source>
        <dbReference type="Pfam" id="PF00389"/>
    </source>
</evidence>
<feature type="domain" description="D-isomer specific 2-hydroxyacid dehydrogenase NAD-binding" evidence="7">
    <location>
        <begin position="113"/>
        <end position="285"/>
    </location>
</feature>
<dbReference type="AlphaFoldDB" id="A0A840Q9H7"/>
<reference evidence="8 9" key="1">
    <citation type="submission" date="2020-08" db="EMBL/GenBank/DDBJ databases">
        <title>Sequencing the genomes of 1000 actinobacteria strains.</title>
        <authorList>
            <person name="Klenk H.-P."/>
        </authorList>
    </citation>
    <scope>NUCLEOTIDE SEQUENCE [LARGE SCALE GENOMIC DNA]</scope>
    <source>
        <strain evidence="8 9">DSM 45584</strain>
    </source>
</reference>
<keyword evidence="3 5" id="KW-0560">Oxidoreductase</keyword>
<dbReference type="GO" id="GO:0030267">
    <property type="term" value="F:glyoxylate reductase (NADPH) activity"/>
    <property type="evidence" value="ECO:0007669"/>
    <property type="project" value="TreeGrafter"/>
</dbReference>
<dbReference type="InterPro" id="IPR050223">
    <property type="entry name" value="D-isomer_2-hydroxyacid_DH"/>
</dbReference>
<keyword evidence="2" id="KW-0521">NADP</keyword>
<evidence type="ECO:0000313" key="9">
    <source>
        <dbReference type="Proteomes" id="UP000584374"/>
    </source>
</evidence>
<comment type="caution">
    <text evidence="8">The sequence shown here is derived from an EMBL/GenBank/DDBJ whole genome shotgun (WGS) entry which is preliminary data.</text>
</comment>
<dbReference type="Proteomes" id="UP000584374">
    <property type="component" value="Unassembled WGS sequence"/>
</dbReference>
<dbReference type="SUPFAM" id="SSF52283">
    <property type="entry name" value="Formate/glycerate dehydrogenase catalytic domain-like"/>
    <property type="match status" value="1"/>
</dbReference>
<proteinExistence type="inferred from homology"/>
<dbReference type="InterPro" id="IPR006140">
    <property type="entry name" value="D-isomer_DH_NAD-bd"/>
</dbReference>
<dbReference type="EMBL" id="JACHIW010000001">
    <property type="protein sequence ID" value="MBB5156391.1"/>
    <property type="molecule type" value="Genomic_DNA"/>
</dbReference>
<evidence type="ECO:0000313" key="8">
    <source>
        <dbReference type="EMBL" id="MBB5156391.1"/>
    </source>
</evidence>
<dbReference type="GO" id="GO:0005829">
    <property type="term" value="C:cytosol"/>
    <property type="evidence" value="ECO:0007669"/>
    <property type="project" value="TreeGrafter"/>
</dbReference>
<evidence type="ECO:0000256" key="4">
    <source>
        <dbReference type="ARBA" id="ARBA00023027"/>
    </source>
</evidence>
<dbReference type="RefSeq" id="WP_184727544.1">
    <property type="nucleotide sequence ID" value="NZ_JACHIW010000001.1"/>
</dbReference>
<feature type="domain" description="D-isomer specific 2-hydroxyacid dehydrogenase catalytic" evidence="6">
    <location>
        <begin position="42"/>
        <end position="312"/>
    </location>
</feature>
<dbReference type="InterPro" id="IPR036291">
    <property type="entry name" value="NAD(P)-bd_dom_sf"/>
</dbReference>
<dbReference type="InterPro" id="IPR029752">
    <property type="entry name" value="D-isomer_DH_CS1"/>
</dbReference>
<dbReference type="FunFam" id="3.40.50.720:FF:000213">
    <property type="entry name" value="Putative 2-hydroxyacid dehydrogenase"/>
    <property type="match status" value="1"/>
</dbReference>
<accession>A0A840Q9H7</accession>
<dbReference type="SUPFAM" id="SSF51735">
    <property type="entry name" value="NAD(P)-binding Rossmann-fold domains"/>
    <property type="match status" value="1"/>
</dbReference>
<evidence type="ECO:0000259" key="7">
    <source>
        <dbReference type="Pfam" id="PF02826"/>
    </source>
</evidence>